<dbReference type="EMBL" id="UZAM01007696">
    <property type="protein sequence ID" value="VDP00839.1"/>
    <property type="molecule type" value="Genomic_DNA"/>
</dbReference>
<gene>
    <name evidence="4" type="ORF">SBAD_LOCUS3335</name>
</gene>
<dbReference type="Proteomes" id="UP000270296">
    <property type="component" value="Unassembled WGS sequence"/>
</dbReference>
<dbReference type="SMART" id="SM00320">
    <property type="entry name" value="WD40"/>
    <property type="match status" value="5"/>
</dbReference>
<dbReference type="InterPro" id="IPR001680">
    <property type="entry name" value="WD40_rpt"/>
</dbReference>
<evidence type="ECO:0000313" key="6">
    <source>
        <dbReference type="WBParaSite" id="SBAD_0000348901-mRNA-1"/>
    </source>
</evidence>
<evidence type="ECO:0000256" key="1">
    <source>
        <dbReference type="ARBA" id="ARBA00022574"/>
    </source>
</evidence>
<feature type="repeat" description="WD" evidence="3">
    <location>
        <begin position="78"/>
        <end position="110"/>
    </location>
</feature>
<keyword evidence="5" id="KW-1185">Reference proteome</keyword>
<sequence>MTEPHIVAAPNEYRLNAPPDDGITAVHFQPEGTKLLMLSSWDGSVRLYELSGTSTNYLRTCGLDHYVKTYDFAHKTILGAHEAGVRCITYSPETSLVASGGWDGCVKVWDPRANRCSGCFNQPDKVYTIDACGDRLIVGTAGRKVWIWNLRNMGAGPEQKRDSTLKYQTRCIRSFPNKKAYALSSIEGRVAVEYVDPNPEVQRQKYAFKCHRLKDETSLQELIFPVNAIVFHPIHNTFATGGSDCIVNIWDPFNKKRLCQFHKYPTSISSLAFSSDGNYLAIAASYQYEYPEDPNPIPEPCVFIRKMVDQETKPKL</sequence>
<evidence type="ECO:0000313" key="4">
    <source>
        <dbReference type="EMBL" id="VDP00839.1"/>
    </source>
</evidence>
<feature type="repeat" description="WD" evidence="3">
    <location>
        <begin position="226"/>
        <end position="251"/>
    </location>
</feature>
<reference evidence="4 5" key="2">
    <citation type="submission" date="2018-11" db="EMBL/GenBank/DDBJ databases">
        <authorList>
            <consortium name="Pathogen Informatics"/>
        </authorList>
    </citation>
    <scope>NUCLEOTIDE SEQUENCE [LARGE SCALE GENOMIC DNA]</scope>
</reference>
<dbReference type="Pfam" id="PF00400">
    <property type="entry name" value="WD40"/>
    <property type="match status" value="4"/>
</dbReference>
<dbReference type="Gene3D" id="2.130.10.10">
    <property type="entry name" value="YVTN repeat-like/Quinoprotein amine dehydrogenase"/>
    <property type="match status" value="1"/>
</dbReference>
<keyword evidence="2" id="KW-0677">Repeat</keyword>
<dbReference type="WBParaSite" id="SBAD_0000348901-mRNA-1">
    <property type="protein sequence ID" value="SBAD_0000348901-mRNA-1"/>
    <property type="gene ID" value="SBAD_0000348901"/>
</dbReference>
<dbReference type="AlphaFoldDB" id="A0A183II90"/>
<dbReference type="SUPFAM" id="SSF50978">
    <property type="entry name" value="WD40 repeat-like"/>
    <property type="match status" value="1"/>
</dbReference>
<dbReference type="PANTHER" id="PTHR10971">
    <property type="entry name" value="MRNA EXPORT FACTOR AND BUB3"/>
    <property type="match status" value="1"/>
</dbReference>
<dbReference type="PROSITE" id="PS50294">
    <property type="entry name" value="WD_REPEATS_REGION"/>
    <property type="match status" value="1"/>
</dbReference>
<dbReference type="InterPro" id="IPR036322">
    <property type="entry name" value="WD40_repeat_dom_sf"/>
</dbReference>
<evidence type="ECO:0000256" key="3">
    <source>
        <dbReference type="PROSITE-ProRule" id="PRU00221"/>
    </source>
</evidence>
<evidence type="ECO:0000313" key="5">
    <source>
        <dbReference type="Proteomes" id="UP000270296"/>
    </source>
</evidence>
<dbReference type="PROSITE" id="PS50082">
    <property type="entry name" value="WD_REPEATS_2"/>
    <property type="match status" value="2"/>
</dbReference>
<reference evidence="6" key="1">
    <citation type="submission" date="2016-06" db="UniProtKB">
        <authorList>
            <consortium name="WormBaseParasite"/>
        </authorList>
    </citation>
    <scope>IDENTIFICATION</scope>
</reference>
<accession>A0A183II90</accession>
<keyword evidence="1 3" id="KW-0853">WD repeat</keyword>
<organism evidence="6">
    <name type="scientific">Soboliphyme baturini</name>
    <dbReference type="NCBI Taxonomy" id="241478"/>
    <lineage>
        <taxon>Eukaryota</taxon>
        <taxon>Metazoa</taxon>
        <taxon>Ecdysozoa</taxon>
        <taxon>Nematoda</taxon>
        <taxon>Enoplea</taxon>
        <taxon>Dorylaimia</taxon>
        <taxon>Dioctophymatida</taxon>
        <taxon>Dioctophymatoidea</taxon>
        <taxon>Soboliphymatidae</taxon>
        <taxon>Soboliphyme</taxon>
    </lineage>
</organism>
<protein>
    <submittedName>
        <fullName evidence="6">WD_REPEATS_REGION domain-containing protein</fullName>
    </submittedName>
</protein>
<evidence type="ECO:0000256" key="2">
    <source>
        <dbReference type="ARBA" id="ARBA00022737"/>
    </source>
</evidence>
<dbReference type="InterPro" id="IPR015943">
    <property type="entry name" value="WD40/YVTN_repeat-like_dom_sf"/>
</dbReference>
<proteinExistence type="predicted"/>
<dbReference type="OrthoDB" id="10262475at2759"/>
<name>A0A183II90_9BILA</name>